<evidence type="ECO:0008006" key="4">
    <source>
        <dbReference type="Google" id="ProtNLM"/>
    </source>
</evidence>
<organism evidence="2 3">
    <name type="scientific">Aquipseudomonas alcaligenes (strain ATCC 14909 / DSM 50342 / CCUG 1425 / JCM 20561 / NBRC 14159 / NCIMB 9945 / NCTC 10367 / 1577)</name>
    <name type="common">Pseudomonas alcaligenes</name>
    <dbReference type="NCBI Taxonomy" id="1215092"/>
    <lineage>
        <taxon>Bacteria</taxon>
        <taxon>Pseudomonadati</taxon>
        <taxon>Pseudomonadota</taxon>
        <taxon>Gammaproteobacteria</taxon>
        <taxon>Pseudomonadales</taxon>
        <taxon>Pseudomonadaceae</taxon>
        <taxon>Aquipseudomonas</taxon>
    </lineage>
</organism>
<dbReference type="Proteomes" id="UP000016560">
    <property type="component" value="Unassembled WGS sequence"/>
</dbReference>
<reference evidence="2" key="1">
    <citation type="submission" date="2024-09" db="EMBL/GenBank/DDBJ databases">
        <title>Whole genome shotgun sequence of Pseudomonas alcaligenes NBRC 14159.</title>
        <authorList>
            <person name="Yoshida I."/>
            <person name="Hosoyama A."/>
            <person name="Tsuchikane K."/>
            <person name="Noguchi M."/>
            <person name="Hirakata S."/>
            <person name="Ando Y."/>
            <person name="Ohji S."/>
            <person name="Yamazoe A."/>
            <person name="Yamazaki S."/>
            <person name="Fujita N."/>
        </authorList>
    </citation>
    <scope>NUCLEOTIDE SEQUENCE</scope>
    <source>
        <strain evidence="2">NBRC 14159</strain>
    </source>
</reference>
<accession>U3BEI0</accession>
<proteinExistence type="predicted"/>
<evidence type="ECO:0000313" key="2">
    <source>
        <dbReference type="EMBL" id="GAD65158.1"/>
    </source>
</evidence>
<protein>
    <recommendedName>
        <fullName evidence="4">Antitoxin VbhA domain-containing protein</fullName>
    </recommendedName>
</protein>
<sequence>MTRAEAARLARASQALTSGPQTPLAGDLVQRYVAGSLSIEQAIQEARSALDSDYGRKSGPASS</sequence>
<comment type="caution">
    <text evidence="2">The sequence shown here is derived from an EMBL/GenBank/DDBJ whole genome shotgun (WGS) entry which is preliminary data.</text>
</comment>
<feature type="region of interest" description="Disordered" evidence="1">
    <location>
        <begin position="1"/>
        <end position="23"/>
    </location>
</feature>
<dbReference type="RefSeq" id="WP_021703164.1">
    <property type="nucleotide sequence ID" value="NZ_BATI01000078.1"/>
</dbReference>
<dbReference type="AlphaFoldDB" id="U3BEI0"/>
<keyword evidence="3" id="KW-1185">Reference proteome</keyword>
<evidence type="ECO:0000313" key="3">
    <source>
        <dbReference type="Proteomes" id="UP000016560"/>
    </source>
</evidence>
<dbReference type="EMBL" id="BATI01000078">
    <property type="protein sequence ID" value="GAD65158.1"/>
    <property type="molecule type" value="Genomic_DNA"/>
</dbReference>
<name>U3BEI0_AQUA1</name>
<evidence type="ECO:0000256" key="1">
    <source>
        <dbReference type="SAM" id="MobiDB-lite"/>
    </source>
</evidence>
<gene>
    <name evidence="2" type="ORF">PA6_078_00040</name>
</gene>